<keyword evidence="5 6" id="KW-0472">Membrane</keyword>
<evidence type="ECO:0000313" key="7">
    <source>
        <dbReference type="EMBL" id="SET58858.1"/>
    </source>
</evidence>
<comment type="subcellular location">
    <subcellularLocation>
        <location evidence="1">Cell membrane</location>
        <topology evidence="1">Multi-pass membrane protein</topology>
    </subcellularLocation>
</comment>
<feature type="transmembrane region" description="Helical" evidence="6">
    <location>
        <begin position="132"/>
        <end position="153"/>
    </location>
</feature>
<evidence type="ECO:0000256" key="1">
    <source>
        <dbReference type="ARBA" id="ARBA00004651"/>
    </source>
</evidence>
<feature type="transmembrane region" description="Helical" evidence="6">
    <location>
        <begin position="311"/>
        <end position="331"/>
    </location>
</feature>
<evidence type="ECO:0000256" key="2">
    <source>
        <dbReference type="ARBA" id="ARBA00022475"/>
    </source>
</evidence>
<dbReference type="GO" id="GO:0005886">
    <property type="term" value="C:plasma membrane"/>
    <property type="evidence" value="ECO:0007669"/>
    <property type="project" value="UniProtKB-SubCell"/>
</dbReference>
<dbReference type="Pfam" id="PF01943">
    <property type="entry name" value="Polysacc_synt"/>
    <property type="match status" value="2"/>
</dbReference>
<dbReference type="InterPro" id="IPR050833">
    <property type="entry name" value="Poly_Biosynth_Transport"/>
</dbReference>
<reference evidence="7 8" key="1">
    <citation type="submission" date="2016-10" db="EMBL/GenBank/DDBJ databases">
        <authorList>
            <person name="de Groot N.N."/>
        </authorList>
    </citation>
    <scope>NUCLEOTIDE SEQUENCE [LARGE SCALE GENOMIC DNA]</scope>
    <source>
        <strain evidence="7 8">KH1P1</strain>
    </source>
</reference>
<keyword evidence="8" id="KW-1185">Reference proteome</keyword>
<evidence type="ECO:0000256" key="4">
    <source>
        <dbReference type="ARBA" id="ARBA00022989"/>
    </source>
</evidence>
<keyword evidence="3 6" id="KW-0812">Transmembrane</keyword>
<feature type="transmembrane region" description="Helical" evidence="6">
    <location>
        <begin position="380"/>
        <end position="398"/>
    </location>
</feature>
<dbReference type="InterPro" id="IPR002797">
    <property type="entry name" value="Polysacc_synth"/>
</dbReference>
<dbReference type="EMBL" id="FOIL01000026">
    <property type="protein sequence ID" value="SET58858.1"/>
    <property type="molecule type" value="Genomic_DNA"/>
</dbReference>
<sequence>MYFLQFFDAVVPLFTLPYITRILGKEGYGVFSVALNMILYLQVVVEYGFGMSATRKTTLICAGSGTKPADAKEPGHCCDKERKPKSVFEPGDGKLLNRLFTSVWISKGLLFAGCSMFLGIYCWICRAEAERCVCMAVLMPCLLGSCFQVNWLFQGLQDMKFISLTNIAARTISVICIFSFVHRKSDLVLYCVLYAGSPLLSGILGFLVSAVKYRIRFVKVSLHDVVQELRDGFYVFSTQLSAKVFAAVGITFLGMFAPYSEVGMFSAIQKITNIMILAWTPITQVLYPVSSGRVSEDFVSGKEFVFRIRRYILPVFAALALMVALIARPLIGVMFGAEYAEHYYWIYPLLLWLIIAINNNFTGIQILLGGGYDREYSKCFQIGVVCTLLLTFILTFLFHGAGASAAPALSELILGILLAGQIRKIEREQCVEGKVI</sequence>
<dbReference type="PANTHER" id="PTHR30250:SF11">
    <property type="entry name" value="O-ANTIGEN TRANSPORTER-RELATED"/>
    <property type="match status" value="1"/>
</dbReference>
<organism evidence="7 8">
    <name type="scientific">[Clostridium] aminophilum</name>
    <dbReference type="NCBI Taxonomy" id="1526"/>
    <lineage>
        <taxon>Bacteria</taxon>
        <taxon>Bacillati</taxon>
        <taxon>Bacillota</taxon>
        <taxon>Clostridia</taxon>
        <taxon>Lachnospirales</taxon>
        <taxon>Lachnospiraceae</taxon>
    </lineage>
</organism>
<proteinExistence type="predicted"/>
<keyword evidence="4 6" id="KW-1133">Transmembrane helix</keyword>
<feature type="transmembrane region" description="Helical" evidence="6">
    <location>
        <begin position="187"/>
        <end position="213"/>
    </location>
</feature>
<evidence type="ECO:0000313" key="8">
    <source>
        <dbReference type="Proteomes" id="UP000199820"/>
    </source>
</evidence>
<feature type="transmembrane region" description="Helical" evidence="6">
    <location>
        <begin position="104"/>
        <end position="125"/>
    </location>
</feature>
<feature type="transmembrane region" description="Helical" evidence="6">
    <location>
        <begin position="343"/>
        <end position="368"/>
    </location>
</feature>
<evidence type="ECO:0000256" key="3">
    <source>
        <dbReference type="ARBA" id="ARBA00022692"/>
    </source>
</evidence>
<dbReference type="AlphaFoldDB" id="A0A1I0FKH1"/>
<evidence type="ECO:0000256" key="6">
    <source>
        <dbReference type="SAM" id="Phobius"/>
    </source>
</evidence>
<feature type="transmembrane region" description="Helical" evidence="6">
    <location>
        <begin position="159"/>
        <end position="180"/>
    </location>
</feature>
<accession>A0A1I0FKH1</accession>
<dbReference type="PANTHER" id="PTHR30250">
    <property type="entry name" value="PST FAMILY PREDICTED COLANIC ACID TRANSPORTER"/>
    <property type="match status" value="1"/>
</dbReference>
<gene>
    <name evidence="7" type="ORF">SAMN04487771_102634</name>
</gene>
<feature type="transmembrane region" description="Helical" evidence="6">
    <location>
        <begin position="233"/>
        <end position="256"/>
    </location>
</feature>
<dbReference type="Proteomes" id="UP000199820">
    <property type="component" value="Unassembled WGS sequence"/>
</dbReference>
<keyword evidence="2" id="KW-1003">Cell membrane</keyword>
<protein>
    <submittedName>
        <fullName evidence="7">Membrane protein involved in the export of O-antigen and teichoic acid</fullName>
    </submittedName>
</protein>
<name>A0A1I0FKH1_9FIRM</name>
<feature type="transmembrane region" description="Helical" evidence="6">
    <location>
        <begin position="30"/>
        <end position="49"/>
    </location>
</feature>
<evidence type="ECO:0000256" key="5">
    <source>
        <dbReference type="ARBA" id="ARBA00023136"/>
    </source>
</evidence>